<organism evidence="9 10">
    <name type="scientific">Pseudonocardia yunnanensis</name>
    <dbReference type="NCBI Taxonomy" id="58107"/>
    <lineage>
        <taxon>Bacteria</taxon>
        <taxon>Bacillati</taxon>
        <taxon>Actinomycetota</taxon>
        <taxon>Actinomycetes</taxon>
        <taxon>Pseudonocardiales</taxon>
        <taxon>Pseudonocardiaceae</taxon>
        <taxon>Pseudonocardia</taxon>
    </lineage>
</organism>
<dbReference type="InterPro" id="IPR007208">
    <property type="entry name" value="MrpF/PhaF-like"/>
</dbReference>
<evidence type="ECO:0000256" key="6">
    <source>
        <dbReference type="ARBA" id="ARBA00022989"/>
    </source>
</evidence>
<dbReference type="PANTHER" id="PTHR34702">
    <property type="entry name" value="NA(+)/H(+) ANTIPORTER SUBUNIT F1"/>
    <property type="match status" value="1"/>
</dbReference>
<evidence type="ECO:0000313" key="9">
    <source>
        <dbReference type="EMBL" id="MFD1516595.1"/>
    </source>
</evidence>
<evidence type="ECO:0000256" key="8">
    <source>
        <dbReference type="SAM" id="Phobius"/>
    </source>
</evidence>
<sequence length="92" mass="9811">MNDGMTIVFVVVLCMLGLAAALTLVRLLLGPETLDRIVALDVLVLLIVAAAAVYVAYYEDGSNIPLLAAVALLGFVGSASAMRLAERRERHR</sequence>
<dbReference type="Proteomes" id="UP001597114">
    <property type="component" value="Unassembled WGS sequence"/>
</dbReference>
<proteinExistence type="inferred from homology"/>
<keyword evidence="4" id="KW-1003">Cell membrane</keyword>
<comment type="subcellular location">
    <subcellularLocation>
        <location evidence="1">Cell membrane</location>
        <topology evidence="1">Multi-pass membrane protein</topology>
    </subcellularLocation>
</comment>
<dbReference type="PANTHER" id="PTHR34702:SF1">
    <property type="entry name" value="NA(+)_H(+) ANTIPORTER SUBUNIT F"/>
    <property type="match status" value="1"/>
</dbReference>
<feature type="transmembrane region" description="Helical" evidence="8">
    <location>
        <begin position="64"/>
        <end position="85"/>
    </location>
</feature>
<dbReference type="Pfam" id="PF04066">
    <property type="entry name" value="MrpF_PhaF"/>
    <property type="match status" value="1"/>
</dbReference>
<protein>
    <submittedName>
        <fullName evidence="9">Monovalent cation/H+ antiporter complex subunit F</fullName>
    </submittedName>
</protein>
<gene>
    <name evidence="9" type="ORF">ACFSJD_03800</name>
</gene>
<comment type="caution">
    <text evidence="9">The sequence shown here is derived from an EMBL/GenBank/DDBJ whole genome shotgun (WGS) entry which is preliminary data.</text>
</comment>
<dbReference type="RefSeq" id="WP_379658909.1">
    <property type="nucleotide sequence ID" value="NZ_BAAAUS010000055.1"/>
</dbReference>
<keyword evidence="10" id="KW-1185">Reference proteome</keyword>
<keyword evidence="5 8" id="KW-0812">Transmembrane</keyword>
<feature type="transmembrane region" description="Helical" evidence="8">
    <location>
        <begin position="37"/>
        <end position="58"/>
    </location>
</feature>
<evidence type="ECO:0000256" key="7">
    <source>
        <dbReference type="ARBA" id="ARBA00023136"/>
    </source>
</evidence>
<name>A0ABW4EQK8_9PSEU</name>
<comment type="similarity">
    <text evidence="2">Belongs to the CPA3 antiporters (TC 2.A.63) subunit F family.</text>
</comment>
<evidence type="ECO:0000313" key="10">
    <source>
        <dbReference type="Proteomes" id="UP001597114"/>
    </source>
</evidence>
<evidence type="ECO:0000256" key="2">
    <source>
        <dbReference type="ARBA" id="ARBA00009212"/>
    </source>
</evidence>
<evidence type="ECO:0000256" key="1">
    <source>
        <dbReference type="ARBA" id="ARBA00004651"/>
    </source>
</evidence>
<dbReference type="EMBL" id="JBHUCO010000004">
    <property type="protein sequence ID" value="MFD1516595.1"/>
    <property type="molecule type" value="Genomic_DNA"/>
</dbReference>
<feature type="transmembrane region" description="Helical" evidence="8">
    <location>
        <begin position="6"/>
        <end position="25"/>
    </location>
</feature>
<keyword evidence="3" id="KW-0813">Transport</keyword>
<keyword evidence="7 8" id="KW-0472">Membrane</keyword>
<keyword evidence="6 8" id="KW-1133">Transmembrane helix</keyword>
<evidence type="ECO:0000256" key="3">
    <source>
        <dbReference type="ARBA" id="ARBA00022448"/>
    </source>
</evidence>
<accession>A0ABW4EQK8</accession>
<evidence type="ECO:0000256" key="4">
    <source>
        <dbReference type="ARBA" id="ARBA00022475"/>
    </source>
</evidence>
<evidence type="ECO:0000256" key="5">
    <source>
        <dbReference type="ARBA" id="ARBA00022692"/>
    </source>
</evidence>
<reference evidence="10" key="1">
    <citation type="journal article" date="2019" name="Int. J. Syst. Evol. Microbiol.">
        <title>The Global Catalogue of Microorganisms (GCM) 10K type strain sequencing project: providing services to taxonomists for standard genome sequencing and annotation.</title>
        <authorList>
            <consortium name="The Broad Institute Genomics Platform"/>
            <consortium name="The Broad Institute Genome Sequencing Center for Infectious Disease"/>
            <person name="Wu L."/>
            <person name="Ma J."/>
        </authorList>
    </citation>
    <scope>NUCLEOTIDE SEQUENCE [LARGE SCALE GENOMIC DNA]</scope>
    <source>
        <strain evidence="10">CCM 7043</strain>
    </source>
</reference>